<dbReference type="InterPro" id="IPR011009">
    <property type="entry name" value="Kinase-like_dom_sf"/>
</dbReference>
<dbReference type="InterPro" id="IPR008266">
    <property type="entry name" value="Tyr_kinase_AS"/>
</dbReference>
<comment type="caution">
    <text evidence="6">The sequence shown here is derived from an EMBL/GenBank/DDBJ whole genome shotgun (WGS) entry which is preliminary data.</text>
</comment>
<dbReference type="PANTHER" id="PTHR44329:SF288">
    <property type="entry name" value="MITOGEN-ACTIVATED PROTEIN KINASE KINASE KINASE 20"/>
    <property type="match status" value="1"/>
</dbReference>
<gene>
    <name evidence="6" type="ORF">HD556DRAFT_585792</name>
</gene>
<dbReference type="InterPro" id="IPR051681">
    <property type="entry name" value="Ser/Thr_Kinases-Pseudokinases"/>
</dbReference>
<dbReference type="Pfam" id="PF07714">
    <property type="entry name" value="PK_Tyr_Ser-Thr"/>
    <property type="match status" value="1"/>
</dbReference>
<dbReference type="RefSeq" id="XP_041158741.1">
    <property type="nucleotide sequence ID" value="XM_041311013.1"/>
</dbReference>
<dbReference type="SUPFAM" id="SSF56112">
    <property type="entry name" value="Protein kinase-like (PK-like)"/>
    <property type="match status" value="1"/>
</dbReference>
<keyword evidence="1" id="KW-0808">Transferase</keyword>
<evidence type="ECO:0000256" key="3">
    <source>
        <dbReference type="ARBA" id="ARBA00022777"/>
    </source>
</evidence>
<proteinExistence type="predicted"/>
<evidence type="ECO:0000256" key="4">
    <source>
        <dbReference type="ARBA" id="ARBA00022840"/>
    </source>
</evidence>
<evidence type="ECO:0000256" key="2">
    <source>
        <dbReference type="ARBA" id="ARBA00022741"/>
    </source>
</evidence>
<dbReference type="Gene3D" id="1.10.510.10">
    <property type="entry name" value="Transferase(Phosphotransferase) domain 1"/>
    <property type="match status" value="1"/>
</dbReference>
<evidence type="ECO:0000259" key="5">
    <source>
        <dbReference type="PROSITE" id="PS50011"/>
    </source>
</evidence>
<accession>A0A9P7ALW2</accession>
<dbReference type="GO" id="GO:0004674">
    <property type="term" value="F:protein serine/threonine kinase activity"/>
    <property type="evidence" value="ECO:0007669"/>
    <property type="project" value="TreeGrafter"/>
</dbReference>
<dbReference type="PROSITE" id="PS50011">
    <property type="entry name" value="PROTEIN_KINASE_DOM"/>
    <property type="match status" value="1"/>
</dbReference>
<dbReference type="PROSITE" id="PS00109">
    <property type="entry name" value="PROTEIN_KINASE_TYR"/>
    <property type="match status" value="1"/>
</dbReference>
<dbReference type="PIRSF" id="PIRSF000654">
    <property type="entry name" value="Integrin-linked_kinase"/>
    <property type="match status" value="1"/>
</dbReference>
<dbReference type="InterPro" id="IPR000719">
    <property type="entry name" value="Prot_kinase_dom"/>
</dbReference>
<keyword evidence="7" id="KW-1185">Reference proteome</keyword>
<evidence type="ECO:0000313" key="6">
    <source>
        <dbReference type="EMBL" id="KAG1792042.1"/>
    </source>
</evidence>
<dbReference type="EMBL" id="JABBWE010000039">
    <property type="protein sequence ID" value="KAG1792042.1"/>
    <property type="molecule type" value="Genomic_DNA"/>
</dbReference>
<name>A0A9P7ALW2_9AGAM</name>
<feature type="domain" description="Protein kinase" evidence="5">
    <location>
        <begin position="25"/>
        <end position="302"/>
    </location>
</feature>
<protein>
    <submittedName>
        <fullName evidence="6">Kinase-like domain-containing protein</fullName>
    </submittedName>
</protein>
<dbReference type="GeneID" id="64604777"/>
<dbReference type="GO" id="GO:0005524">
    <property type="term" value="F:ATP binding"/>
    <property type="evidence" value="ECO:0007669"/>
    <property type="project" value="UniProtKB-KW"/>
</dbReference>
<dbReference type="InterPro" id="IPR001245">
    <property type="entry name" value="Ser-Thr/Tyr_kinase_cat_dom"/>
</dbReference>
<organism evidence="6 7">
    <name type="scientific">Suillus plorans</name>
    <dbReference type="NCBI Taxonomy" id="116603"/>
    <lineage>
        <taxon>Eukaryota</taxon>
        <taxon>Fungi</taxon>
        <taxon>Dikarya</taxon>
        <taxon>Basidiomycota</taxon>
        <taxon>Agaricomycotina</taxon>
        <taxon>Agaricomycetes</taxon>
        <taxon>Agaricomycetidae</taxon>
        <taxon>Boletales</taxon>
        <taxon>Suillineae</taxon>
        <taxon>Suillaceae</taxon>
        <taxon>Suillus</taxon>
    </lineage>
</organism>
<dbReference type="Proteomes" id="UP000719766">
    <property type="component" value="Unassembled WGS sequence"/>
</dbReference>
<evidence type="ECO:0000313" key="7">
    <source>
        <dbReference type="Proteomes" id="UP000719766"/>
    </source>
</evidence>
<reference evidence="6" key="1">
    <citation type="journal article" date="2020" name="New Phytol.">
        <title>Comparative genomics reveals dynamic genome evolution in host specialist ectomycorrhizal fungi.</title>
        <authorList>
            <person name="Lofgren L.A."/>
            <person name="Nguyen N.H."/>
            <person name="Vilgalys R."/>
            <person name="Ruytinx J."/>
            <person name="Liao H.L."/>
            <person name="Branco S."/>
            <person name="Kuo A."/>
            <person name="LaButti K."/>
            <person name="Lipzen A."/>
            <person name="Andreopoulos W."/>
            <person name="Pangilinan J."/>
            <person name="Riley R."/>
            <person name="Hundley H."/>
            <person name="Na H."/>
            <person name="Barry K."/>
            <person name="Grigoriev I.V."/>
            <person name="Stajich J.E."/>
            <person name="Kennedy P.G."/>
        </authorList>
    </citation>
    <scope>NUCLEOTIDE SEQUENCE</scope>
    <source>
        <strain evidence="6">S12</strain>
    </source>
</reference>
<dbReference type="PANTHER" id="PTHR44329">
    <property type="entry name" value="SERINE/THREONINE-PROTEIN KINASE TNNI3K-RELATED"/>
    <property type="match status" value="1"/>
</dbReference>
<dbReference type="OrthoDB" id="346907at2759"/>
<dbReference type="AlphaFoldDB" id="A0A9P7ALW2"/>
<sequence length="302" mass="33601">MGDLPPESVQFKIEPDLIPATNIVRDGNFPTCTGGLGDIWKCLMTTRSGTQRPVAVKSIRVLSVTDAKILKAIGKKVRREAYVWIQLEHDHILPLEGVTFAEEFGLLPALVSPWMEEGSLDDYLKRKFPRLSDPGKRELVWQVTAGISYLHGKGIVHGDLTATNVLVDSTGRLRLADFGLSMVLTEAGNATFNSCHAGNVRWMPPEALRDGDEDDDEAKDEKPTKAWDVYSYGCIVFQIFVGKQPYAWITSVLQVMGAMQKGRAPFRGIESHGVYQQFSPCLNEISAHRPTIDDIMRFLGPR</sequence>
<keyword evidence="2" id="KW-0547">Nucleotide-binding</keyword>
<evidence type="ECO:0000256" key="1">
    <source>
        <dbReference type="ARBA" id="ARBA00022679"/>
    </source>
</evidence>
<keyword evidence="3 6" id="KW-0418">Kinase</keyword>
<keyword evidence="4" id="KW-0067">ATP-binding</keyword>